<evidence type="ECO:0000313" key="1">
    <source>
        <dbReference type="EMBL" id="KAI5352587.1"/>
    </source>
</evidence>
<comment type="caution">
    <text evidence="1">The sequence shown here is derived from an EMBL/GenBank/DDBJ whole genome shotgun (WGS) entry which is preliminary data.</text>
</comment>
<proteinExistence type="predicted"/>
<sequence length="192" mass="21692">MSVAGYFTKMKGLWDELASYNDLSTCSCGAMKKQHEKEERNALMQFLMVLNESYSAERGQISLMNPLASLRRAHALVSQEKKQIESGSGRVVAESAAMVVRSNQQQQRANNNQRPNISQQHQLGLAMRRVLSDSCRVGIINVSRMLNPNPTHLINVSCRVRVVFYRAGFESCNGFINNNMHVTKLIIEKNFK</sequence>
<evidence type="ECO:0000313" key="2">
    <source>
        <dbReference type="Proteomes" id="UP001054821"/>
    </source>
</evidence>
<dbReference type="PANTHER" id="PTHR34222:SF99">
    <property type="entry name" value="PROTEIN, PUTATIVE-RELATED"/>
    <property type="match status" value="1"/>
</dbReference>
<gene>
    <name evidence="1" type="ORF">L3X38_005478</name>
</gene>
<dbReference type="EMBL" id="JAJFAZ020000001">
    <property type="protein sequence ID" value="KAI5352587.1"/>
    <property type="molecule type" value="Genomic_DNA"/>
</dbReference>
<reference evidence="1 2" key="1">
    <citation type="journal article" date="2022" name="G3 (Bethesda)">
        <title>Whole-genome sequence and methylome profiling of the almond [Prunus dulcis (Mill.) D.A. Webb] cultivar 'Nonpareil'.</title>
        <authorList>
            <person name="D'Amico-Willman K.M."/>
            <person name="Ouma W.Z."/>
            <person name="Meulia T."/>
            <person name="Sideli G.M."/>
            <person name="Gradziel T.M."/>
            <person name="Fresnedo-Ramirez J."/>
        </authorList>
    </citation>
    <scope>NUCLEOTIDE SEQUENCE [LARGE SCALE GENOMIC DNA]</scope>
    <source>
        <strain evidence="1">Clone GOH B32 T37-40</strain>
    </source>
</reference>
<dbReference type="PANTHER" id="PTHR34222">
    <property type="entry name" value="GAG_PRE-INTEGRS DOMAIN-CONTAINING PROTEIN"/>
    <property type="match status" value="1"/>
</dbReference>
<protein>
    <recommendedName>
        <fullName evidence="3">Retrotransposon gag domain-containing protein</fullName>
    </recommendedName>
</protein>
<dbReference type="Proteomes" id="UP001054821">
    <property type="component" value="Chromosome 1"/>
</dbReference>
<accession>A0AAD4ZR16</accession>
<evidence type="ECO:0008006" key="3">
    <source>
        <dbReference type="Google" id="ProtNLM"/>
    </source>
</evidence>
<name>A0AAD4ZR16_PRUDU</name>
<organism evidence="1 2">
    <name type="scientific">Prunus dulcis</name>
    <name type="common">Almond</name>
    <name type="synonym">Amygdalus dulcis</name>
    <dbReference type="NCBI Taxonomy" id="3755"/>
    <lineage>
        <taxon>Eukaryota</taxon>
        <taxon>Viridiplantae</taxon>
        <taxon>Streptophyta</taxon>
        <taxon>Embryophyta</taxon>
        <taxon>Tracheophyta</taxon>
        <taxon>Spermatophyta</taxon>
        <taxon>Magnoliopsida</taxon>
        <taxon>eudicotyledons</taxon>
        <taxon>Gunneridae</taxon>
        <taxon>Pentapetalae</taxon>
        <taxon>rosids</taxon>
        <taxon>fabids</taxon>
        <taxon>Rosales</taxon>
        <taxon>Rosaceae</taxon>
        <taxon>Amygdaloideae</taxon>
        <taxon>Amygdaleae</taxon>
        <taxon>Prunus</taxon>
    </lineage>
</organism>
<dbReference type="AlphaFoldDB" id="A0AAD4ZR16"/>
<keyword evidence="2" id="KW-1185">Reference proteome</keyword>